<dbReference type="SUPFAM" id="SSF46785">
    <property type="entry name" value="Winged helix' DNA-binding domain"/>
    <property type="match status" value="1"/>
</dbReference>
<reference evidence="2 3" key="1">
    <citation type="submission" date="2014-07" db="EMBL/GenBank/DDBJ databases">
        <authorList>
            <person name="Zhang J.E."/>
            <person name="Yang H."/>
            <person name="Guo J."/>
            <person name="Deng Z."/>
            <person name="Luo H."/>
            <person name="Luo M."/>
            <person name="Zhao B."/>
        </authorList>
    </citation>
    <scope>NUCLEOTIDE SEQUENCE [LARGE SCALE GENOMIC DNA]</scope>
    <source>
        <strain evidence="2 3">1CP</strain>
    </source>
</reference>
<dbReference type="InterPro" id="IPR036390">
    <property type="entry name" value="WH_DNA-bd_sf"/>
</dbReference>
<gene>
    <name evidence="2" type="ORF">R1CP_08975</name>
</gene>
<proteinExistence type="predicted"/>
<dbReference type="SMART" id="SM00347">
    <property type="entry name" value="HTH_MARR"/>
    <property type="match status" value="1"/>
</dbReference>
<name>A0A1B1K1L7_RHOOP</name>
<accession>A0A1B1K1L7</accession>
<dbReference type="PROSITE" id="PS50995">
    <property type="entry name" value="HTH_MARR_2"/>
    <property type="match status" value="1"/>
</dbReference>
<dbReference type="Proteomes" id="UP000186108">
    <property type="component" value="Chromosome"/>
</dbReference>
<feature type="domain" description="HTH marR-type" evidence="1">
    <location>
        <begin position="7"/>
        <end position="141"/>
    </location>
</feature>
<dbReference type="GO" id="GO:0003700">
    <property type="term" value="F:DNA-binding transcription factor activity"/>
    <property type="evidence" value="ECO:0007669"/>
    <property type="project" value="InterPro"/>
</dbReference>
<evidence type="ECO:0000313" key="2">
    <source>
        <dbReference type="EMBL" id="ANS26515.1"/>
    </source>
</evidence>
<dbReference type="Pfam" id="PF01047">
    <property type="entry name" value="MarR"/>
    <property type="match status" value="1"/>
</dbReference>
<dbReference type="AlphaFoldDB" id="A0A1B1K1L7"/>
<sequence>MFAMDDDTRLQSLLVDLVTNSHRFTRLASSFGSEDHPRPWTRALALLDDHGELRISEFARIDRCSPPSATALLQKLADRGYVARRPDPEDARAVRVSITDLGREWLTVSRNEIAGALAPHFADLEPEQLERLTQGLSELRSIVKSSARSS</sequence>
<organism evidence="2 3">
    <name type="scientific">Rhodococcus opacus</name>
    <name type="common">Nocardia opaca</name>
    <dbReference type="NCBI Taxonomy" id="37919"/>
    <lineage>
        <taxon>Bacteria</taxon>
        <taxon>Bacillati</taxon>
        <taxon>Actinomycetota</taxon>
        <taxon>Actinomycetes</taxon>
        <taxon>Mycobacteriales</taxon>
        <taxon>Nocardiaceae</taxon>
        <taxon>Rhodococcus</taxon>
    </lineage>
</organism>
<evidence type="ECO:0000259" key="1">
    <source>
        <dbReference type="PROSITE" id="PS50995"/>
    </source>
</evidence>
<evidence type="ECO:0000313" key="3">
    <source>
        <dbReference type="Proteomes" id="UP000186108"/>
    </source>
</evidence>
<dbReference type="PANTHER" id="PTHR39515">
    <property type="entry name" value="CONSERVED PROTEIN"/>
    <property type="match status" value="1"/>
</dbReference>
<dbReference type="EMBL" id="CP009111">
    <property type="protein sequence ID" value="ANS26515.1"/>
    <property type="molecule type" value="Genomic_DNA"/>
</dbReference>
<protein>
    <submittedName>
        <fullName evidence="2">MarR family protein</fullName>
    </submittedName>
</protein>
<dbReference type="PANTHER" id="PTHR39515:SF2">
    <property type="entry name" value="HTH-TYPE TRANSCRIPTIONAL REGULATOR RV0880"/>
    <property type="match status" value="1"/>
</dbReference>
<dbReference type="InterPro" id="IPR000835">
    <property type="entry name" value="HTH_MarR-typ"/>
</dbReference>
<dbReference type="InterPro" id="IPR036388">
    <property type="entry name" value="WH-like_DNA-bd_sf"/>
</dbReference>
<dbReference type="InterPro" id="IPR052526">
    <property type="entry name" value="HTH-type_Bedaq_tolerance"/>
</dbReference>
<dbReference type="Gene3D" id="1.10.10.10">
    <property type="entry name" value="Winged helix-like DNA-binding domain superfamily/Winged helix DNA-binding domain"/>
    <property type="match status" value="1"/>
</dbReference>
<dbReference type="PATRIC" id="fig|37919.13.peg.1851"/>